<organism evidence="3 4">
    <name type="scientific">Streptomyces laurentii</name>
    <dbReference type="NCBI Taxonomy" id="39478"/>
    <lineage>
        <taxon>Bacteria</taxon>
        <taxon>Bacillati</taxon>
        <taxon>Actinomycetota</taxon>
        <taxon>Actinomycetes</taxon>
        <taxon>Kitasatosporales</taxon>
        <taxon>Streptomycetaceae</taxon>
        <taxon>Streptomyces</taxon>
    </lineage>
</organism>
<dbReference type="InterPro" id="IPR007111">
    <property type="entry name" value="NACHT_NTPase"/>
</dbReference>
<reference evidence="3 4" key="1">
    <citation type="journal article" date="2016" name="Genome Announc.">
        <title>Complete Genome Sequence of Thiostrepton-Producing Streptomyces laurentii ATCC 31255.</title>
        <authorList>
            <person name="Doi K."/>
            <person name="Fujino Y."/>
            <person name="Nagayoshi Y."/>
            <person name="Ohshima T."/>
            <person name="Ogata S."/>
        </authorList>
    </citation>
    <scope>NUCLEOTIDE SEQUENCE [LARGE SCALE GENOMIC DNA]</scope>
    <source>
        <strain evidence="3 4">ATCC 31255</strain>
    </source>
</reference>
<feature type="domain" description="NACHT" evidence="2">
    <location>
        <begin position="144"/>
        <end position="300"/>
    </location>
</feature>
<dbReference type="SUPFAM" id="SSF52540">
    <property type="entry name" value="P-loop containing nucleoside triphosphate hydrolases"/>
    <property type="match status" value="1"/>
</dbReference>
<dbReference type="EMBL" id="AP017424">
    <property type="protein sequence ID" value="BAU83977.1"/>
    <property type="molecule type" value="Genomic_DNA"/>
</dbReference>
<evidence type="ECO:0000259" key="2">
    <source>
        <dbReference type="Pfam" id="PF05729"/>
    </source>
</evidence>
<dbReference type="AlphaFoldDB" id="A0A160NYJ5"/>
<accession>A0A160NYJ5</accession>
<dbReference type="Pfam" id="PF05729">
    <property type="entry name" value="NACHT"/>
    <property type="match status" value="1"/>
</dbReference>
<sequence>MPSSDRLSPSSPSIEIGDVGGSAVIGDRNFVFTLHVDGASAGDALNEVVSRLVEGMRVGRGPVDEGRAGQADQLADDVRHRLTSEVERLRLADRDSLPVHWRPALKGMPGDGEDLREDPGGASGVPLPGLTSRLDEITADSRWLLVIGRGGSGKSVLALQFAKSRLERRSPDRREPVPVIFSMGSWNPGTAELRAWLIDRLERDYLYLAKTVPGKKKTWAAELLGTGYVLPILDGFDEINDDLRKSALIQLNSSTLPLVVTSRRDAIESVMNKSDIAPSASAIELVDLDVDDSVRYLCKVTGTTPPTARPPPAATGGAASWTSWAALVAPAPVTISPPCWPPR</sequence>
<gene>
    <name evidence="3" type="ORF">SLA_3063</name>
</gene>
<protein>
    <recommendedName>
        <fullName evidence="2">NACHT domain-containing protein</fullName>
    </recommendedName>
</protein>
<proteinExistence type="predicted"/>
<keyword evidence="4" id="KW-1185">Reference proteome</keyword>
<dbReference type="Gene3D" id="3.40.50.300">
    <property type="entry name" value="P-loop containing nucleotide triphosphate hydrolases"/>
    <property type="match status" value="1"/>
</dbReference>
<evidence type="ECO:0000313" key="4">
    <source>
        <dbReference type="Proteomes" id="UP000217676"/>
    </source>
</evidence>
<evidence type="ECO:0000313" key="3">
    <source>
        <dbReference type="EMBL" id="BAU83977.1"/>
    </source>
</evidence>
<name>A0A160NYJ5_STRLU</name>
<dbReference type="InterPro" id="IPR027417">
    <property type="entry name" value="P-loop_NTPase"/>
</dbReference>
<feature type="region of interest" description="Disordered" evidence="1">
    <location>
        <begin position="102"/>
        <end position="129"/>
    </location>
</feature>
<dbReference type="KEGG" id="slau:SLA_3063"/>
<evidence type="ECO:0000256" key="1">
    <source>
        <dbReference type="SAM" id="MobiDB-lite"/>
    </source>
</evidence>
<dbReference type="Proteomes" id="UP000217676">
    <property type="component" value="Chromosome"/>
</dbReference>